<feature type="region of interest" description="Disordered" evidence="1">
    <location>
        <begin position="104"/>
        <end position="137"/>
    </location>
</feature>
<dbReference type="NCBIfam" id="NF006040">
    <property type="entry name" value="PRK08183.1"/>
    <property type="match status" value="1"/>
</dbReference>
<sequence>MINLLKRIFTWWHQSTIGTGLTLWQKKARLVGEDHQGNRYYEEGGAKGTFPEGGRRRWVVYHGVAEGSRIPPEWHGWLHHTWDEPPTVSPVPVKKFEKPHLPNLSGTPLAYRPHGSISVAGEPAPEKKDYEAWSPEG</sequence>
<reference evidence="2" key="1">
    <citation type="submission" date="2022-07" db="EMBL/GenBank/DDBJ databases">
        <title>Parvularcula maris sp. nov., an algicidal bacterium isolated from seawater.</title>
        <authorList>
            <person name="Li F."/>
        </authorList>
    </citation>
    <scope>NUCLEOTIDE SEQUENCE</scope>
    <source>
        <strain evidence="2">BGMRC 0090</strain>
    </source>
</reference>
<dbReference type="EMBL" id="JANIBC010000023">
    <property type="protein sequence ID" value="MCQ8186609.1"/>
    <property type="molecule type" value="Genomic_DNA"/>
</dbReference>
<dbReference type="GO" id="GO:0045271">
    <property type="term" value="C:respiratory chain complex I"/>
    <property type="evidence" value="ECO:0007669"/>
    <property type="project" value="InterPro"/>
</dbReference>
<evidence type="ECO:0000313" key="3">
    <source>
        <dbReference type="Proteomes" id="UP001142610"/>
    </source>
</evidence>
<evidence type="ECO:0000256" key="1">
    <source>
        <dbReference type="SAM" id="MobiDB-lite"/>
    </source>
</evidence>
<dbReference type="AlphaFoldDB" id="A0A9X2LBU8"/>
<dbReference type="InterPro" id="IPR007763">
    <property type="entry name" value="NDUFA12"/>
</dbReference>
<dbReference type="Pfam" id="PF05071">
    <property type="entry name" value="NDUFA12"/>
    <property type="match status" value="1"/>
</dbReference>
<gene>
    <name evidence="2" type="ORF">NOG11_14595</name>
</gene>
<protein>
    <submittedName>
        <fullName evidence="2">NADH:ubiquinone oxidoreductase subunit NDUFA12</fullName>
    </submittedName>
</protein>
<dbReference type="PANTHER" id="PTHR12910">
    <property type="entry name" value="NADH-UBIQUINONE OXIDOREDUCTASE SUBUNIT B17.2"/>
    <property type="match status" value="1"/>
</dbReference>
<dbReference type="Proteomes" id="UP001142610">
    <property type="component" value="Unassembled WGS sequence"/>
</dbReference>
<keyword evidence="3" id="KW-1185">Reference proteome</keyword>
<name>A0A9X2LBU8_9PROT</name>
<proteinExistence type="predicted"/>
<dbReference type="RefSeq" id="WP_256620546.1">
    <property type="nucleotide sequence ID" value="NZ_JANIBC010000023.1"/>
</dbReference>
<dbReference type="GO" id="GO:0006979">
    <property type="term" value="P:response to oxidative stress"/>
    <property type="evidence" value="ECO:0007669"/>
    <property type="project" value="TreeGrafter"/>
</dbReference>
<accession>A0A9X2LBU8</accession>
<organism evidence="2 3">
    <name type="scientific">Parvularcula maris</name>
    <dbReference type="NCBI Taxonomy" id="2965077"/>
    <lineage>
        <taxon>Bacteria</taxon>
        <taxon>Pseudomonadati</taxon>
        <taxon>Pseudomonadota</taxon>
        <taxon>Alphaproteobacteria</taxon>
        <taxon>Parvularculales</taxon>
        <taxon>Parvularculaceae</taxon>
        <taxon>Parvularcula</taxon>
    </lineage>
</organism>
<dbReference type="PANTHER" id="PTHR12910:SF2">
    <property type="entry name" value="NADH DEHYDROGENASE [UBIQUINONE] 1 ALPHA SUBCOMPLEX SUBUNIT 12"/>
    <property type="match status" value="1"/>
</dbReference>
<comment type="caution">
    <text evidence="2">The sequence shown here is derived from an EMBL/GenBank/DDBJ whole genome shotgun (WGS) entry which is preliminary data.</text>
</comment>
<evidence type="ECO:0000313" key="2">
    <source>
        <dbReference type="EMBL" id="MCQ8186609.1"/>
    </source>
</evidence>